<name>A0A1W7ACL3_9STAP</name>
<evidence type="ECO:0000256" key="4">
    <source>
        <dbReference type="ARBA" id="ARBA00022840"/>
    </source>
</evidence>
<dbReference type="Gene3D" id="3.40.50.300">
    <property type="entry name" value="P-loop containing nucleotide triphosphate hydrolases"/>
    <property type="match status" value="1"/>
</dbReference>
<evidence type="ECO:0000256" key="2">
    <source>
        <dbReference type="ARBA" id="ARBA00022448"/>
    </source>
</evidence>
<sequence>MMIEVKNLTKKFGNNKGVFDLNFNIEPGTVFGFLGPNGAGKSTTIRMLMGFMQPTSGVVTINGLDAFISREKIQKSVGYISGEISLLNDMSGKDYLNFMLKARGISDTTRKDELVSRLQLDEKVKIGKMSKGMKQKVAIIQSLMHEPSILILDEPTSGLDPLVQQIFLELINEEKAKGTTILMSSHSFTEVSRTCDTICIIKDGRIVDLDYIEQIQSNARQHYIIQFKSVEQAKAFNVIYPESSIDGVIVKLNIKGQTNDVIQNLSKFEIEHINIENESLEEIFLHFYDRGEQHDTI</sequence>
<proteinExistence type="inferred from homology"/>
<dbReference type="InterPro" id="IPR017871">
    <property type="entry name" value="ABC_transporter-like_CS"/>
</dbReference>
<dbReference type="KEGG" id="mcak:MCCS_17430"/>
<dbReference type="STRING" id="1855823.MCCS_17430"/>
<evidence type="ECO:0000256" key="3">
    <source>
        <dbReference type="ARBA" id="ARBA00022741"/>
    </source>
</evidence>
<evidence type="ECO:0000313" key="6">
    <source>
        <dbReference type="EMBL" id="ARQ07377.1"/>
    </source>
</evidence>
<dbReference type="CDD" id="cd03230">
    <property type="entry name" value="ABC_DR_subfamily_A"/>
    <property type="match status" value="1"/>
</dbReference>
<reference evidence="6 7" key="1">
    <citation type="journal article" date="2017" name="Int. J. Syst. Evol. Microbiol.">
        <title>Macrococcus canis sp. nov., a skin bacterium associated with infections in dogs.</title>
        <authorList>
            <person name="Gobeli Brawand S."/>
            <person name="Cotting K."/>
            <person name="Gomez-Sanz E."/>
            <person name="Collaud A."/>
            <person name="Thomann A."/>
            <person name="Brodard I."/>
            <person name="Rodriguez-Campos S."/>
            <person name="Strauss C."/>
            <person name="Perreten V."/>
        </authorList>
    </citation>
    <scope>NUCLEOTIDE SEQUENCE [LARGE SCALE GENOMIC DNA]</scope>
    <source>
        <strain evidence="6 7">KM45013</strain>
    </source>
</reference>
<dbReference type="PANTHER" id="PTHR42711:SF5">
    <property type="entry name" value="ABC TRANSPORTER ATP-BINDING PROTEIN NATA"/>
    <property type="match status" value="1"/>
</dbReference>
<dbReference type="PANTHER" id="PTHR42711">
    <property type="entry name" value="ABC TRANSPORTER ATP-BINDING PROTEIN"/>
    <property type="match status" value="1"/>
</dbReference>
<dbReference type="InterPro" id="IPR050763">
    <property type="entry name" value="ABC_transporter_ATP-binding"/>
</dbReference>
<keyword evidence="4 6" id="KW-0067">ATP-binding</keyword>
<dbReference type="AlphaFoldDB" id="A0A1W7ACL3"/>
<gene>
    <name evidence="6" type="primary">ybhF_3</name>
    <name evidence="6" type="ORF">MCCS_17430</name>
</gene>
<evidence type="ECO:0000259" key="5">
    <source>
        <dbReference type="PROSITE" id="PS50893"/>
    </source>
</evidence>
<dbReference type="Proteomes" id="UP000194154">
    <property type="component" value="Chromosome"/>
</dbReference>
<organism evidence="6 7">
    <name type="scientific">Macrococcoides canis</name>
    <dbReference type="NCBI Taxonomy" id="1855823"/>
    <lineage>
        <taxon>Bacteria</taxon>
        <taxon>Bacillati</taxon>
        <taxon>Bacillota</taxon>
        <taxon>Bacilli</taxon>
        <taxon>Bacillales</taxon>
        <taxon>Staphylococcaceae</taxon>
        <taxon>Macrococcoides</taxon>
    </lineage>
</organism>
<keyword evidence="2" id="KW-0813">Transport</keyword>
<keyword evidence="7" id="KW-1185">Reference proteome</keyword>
<keyword evidence="3" id="KW-0547">Nucleotide-binding</keyword>
<dbReference type="InterPro" id="IPR027417">
    <property type="entry name" value="P-loop_NTPase"/>
</dbReference>
<feature type="domain" description="ABC transporter" evidence="5">
    <location>
        <begin position="3"/>
        <end position="228"/>
    </location>
</feature>
<accession>A0A1W7ACL3</accession>
<dbReference type="InterPro" id="IPR003593">
    <property type="entry name" value="AAA+_ATPase"/>
</dbReference>
<protein>
    <submittedName>
        <fullName evidence="6">Putative ABC transporter ATP-binding protein YbhF</fullName>
    </submittedName>
</protein>
<dbReference type="PROSITE" id="PS00211">
    <property type="entry name" value="ABC_TRANSPORTER_1"/>
    <property type="match status" value="1"/>
</dbReference>
<dbReference type="GO" id="GO:0005524">
    <property type="term" value="F:ATP binding"/>
    <property type="evidence" value="ECO:0007669"/>
    <property type="project" value="UniProtKB-KW"/>
</dbReference>
<dbReference type="EMBL" id="CP021059">
    <property type="protein sequence ID" value="ARQ07377.1"/>
    <property type="molecule type" value="Genomic_DNA"/>
</dbReference>
<dbReference type="Pfam" id="PF00005">
    <property type="entry name" value="ABC_tran"/>
    <property type="match status" value="1"/>
</dbReference>
<dbReference type="PROSITE" id="PS50893">
    <property type="entry name" value="ABC_TRANSPORTER_2"/>
    <property type="match status" value="1"/>
</dbReference>
<dbReference type="SUPFAM" id="SSF52540">
    <property type="entry name" value="P-loop containing nucleoside triphosphate hydrolases"/>
    <property type="match status" value="1"/>
</dbReference>
<dbReference type="InterPro" id="IPR003439">
    <property type="entry name" value="ABC_transporter-like_ATP-bd"/>
</dbReference>
<dbReference type="GO" id="GO:0016887">
    <property type="term" value="F:ATP hydrolysis activity"/>
    <property type="evidence" value="ECO:0007669"/>
    <property type="project" value="InterPro"/>
</dbReference>
<dbReference type="SMART" id="SM00382">
    <property type="entry name" value="AAA"/>
    <property type="match status" value="1"/>
</dbReference>
<evidence type="ECO:0000313" key="7">
    <source>
        <dbReference type="Proteomes" id="UP000194154"/>
    </source>
</evidence>
<evidence type="ECO:0000256" key="1">
    <source>
        <dbReference type="ARBA" id="ARBA00005417"/>
    </source>
</evidence>
<comment type="similarity">
    <text evidence="1">Belongs to the ABC transporter superfamily.</text>
</comment>